<comment type="similarity">
    <text evidence="2">Belongs to the YPP1 family.</text>
</comment>
<evidence type="ECO:0000256" key="1">
    <source>
        <dbReference type="ARBA" id="ARBA00002550"/>
    </source>
</evidence>
<dbReference type="InterPro" id="IPR011990">
    <property type="entry name" value="TPR-like_helical_dom_sf"/>
</dbReference>
<sequence length="595" mass="66822">MGNKESQFGTRYAVDGRDSQTLDPSLIRSFTEIRDSDTDFALDKFQIVRILSNLRQYRLLSGLYEKAIRLNGNDKFAWLQFSLSLSADRHFLRVSKILQQFISMEEEEETNQKGGADEDAIVAYMHLARIQLEHFGDCNLAESAVVKAVNLSADTWLSARCYLLLGMVNSMKARNSYFFEQKKTLTLESIKFFEKAIELDPYDDLAQFYCAMEYANSRNLDLAKECCQTALNLNMENPFAIMLMALIFTARKDFKGALQLVINALSDFPTHYGLLVLRLKLEAKYGRVEEALQTSRNLVYFWRKTRPPAECFSPEDENGAENGGEGASRIGDSTMTLSKQNYHSRDALVTPLTPLLTASIGIATPSAHLSLLANSACDAMTSFSLNDNVSAIDPSNTTQMSEFGAAPPSTDSLSNITSSSKSWISFSAFRIQADIWVELAEFFIEIDRVHDVQACVEEACAIYPHSHQALYLKGHLNLSRAEKFATKDAALSRKFREDARNCFLGALSMCAWHCPSYALLSKVYYRDGNLKMAEKMLRDSLAIDPLNFQCWHDLGKLMAEFDRNSDALEAFQTAASLVVNTPLIPFQSIPRVFGT</sequence>
<dbReference type="Proteomes" id="UP001620645">
    <property type="component" value="Unassembled WGS sequence"/>
</dbReference>
<evidence type="ECO:0000256" key="3">
    <source>
        <dbReference type="PROSITE-ProRule" id="PRU00339"/>
    </source>
</evidence>
<dbReference type="AlphaFoldDB" id="A0ABD2JHR3"/>
<feature type="repeat" description="TPR" evidence="3">
    <location>
        <begin position="514"/>
        <end position="547"/>
    </location>
</feature>
<dbReference type="SUPFAM" id="SSF48452">
    <property type="entry name" value="TPR-like"/>
    <property type="match status" value="2"/>
</dbReference>
<dbReference type="PROSITE" id="PS50005">
    <property type="entry name" value="TPR"/>
    <property type="match status" value="1"/>
</dbReference>
<reference evidence="5 6" key="1">
    <citation type="submission" date="2024-10" db="EMBL/GenBank/DDBJ databases">
        <authorList>
            <person name="Kim D."/>
        </authorList>
    </citation>
    <scope>NUCLEOTIDE SEQUENCE [LARGE SCALE GENOMIC DNA]</scope>
    <source>
        <strain evidence="5">Taebaek</strain>
    </source>
</reference>
<keyword evidence="3" id="KW-0802">TPR repeat</keyword>
<protein>
    <submittedName>
        <fullName evidence="5">Uncharacterized protein</fullName>
    </submittedName>
</protein>
<feature type="region of interest" description="Disordered" evidence="4">
    <location>
        <begin position="311"/>
        <end position="332"/>
    </location>
</feature>
<proteinExistence type="inferred from homology"/>
<evidence type="ECO:0000256" key="4">
    <source>
        <dbReference type="SAM" id="MobiDB-lite"/>
    </source>
</evidence>
<dbReference type="SMART" id="SM00028">
    <property type="entry name" value="TPR"/>
    <property type="match status" value="5"/>
</dbReference>
<organism evidence="5 6">
    <name type="scientific">Heterodera schachtii</name>
    <name type="common">Sugarbeet cyst nematode worm</name>
    <name type="synonym">Tylenchus schachtii</name>
    <dbReference type="NCBI Taxonomy" id="97005"/>
    <lineage>
        <taxon>Eukaryota</taxon>
        <taxon>Metazoa</taxon>
        <taxon>Ecdysozoa</taxon>
        <taxon>Nematoda</taxon>
        <taxon>Chromadorea</taxon>
        <taxon>Rhabditida</taxon>
        <taxon>Tylenchina</taxon>
        <taxon>Tylenchomorpha</taxon>
        <taxon>Tylenchoidea</taxon>
        <taxon>Heteroderidae</taxon>
        <taxon>Heteroderinae</taxon>
        <taxon>Heterodera</taxon>
    </lineage>
</organism>
<comment type="function">
    <text evidence="1">Involved in endocytosis.</text>
</comment>
<gene>
    <name evidence="5" type="ORF">niasHS_006607</name>
</gene>
<accession>A0ABD2JHR3</accession>
<keyword evidence="6" id="KW-1185">Reference proteome</keyword>
<name>A0ABD2JHR3_HETSC</name>
<dbReference type="PANTHER" id="PTHR23083:SF464">
    <property type="entry name" value="TETRATRICOPEPTIDE REPEAT DOMAIN 7, ISOFORM A"/>
    <property type="match status" value="1"/>
</dbReference>
<dbReference type="EMBL" id="JBICCN010000143">
    <property type="protein sequence ID" value="KAL3090155.1"/>
    <property type="molecule type" value="Genomic_DNA"/>
</dbReference>
<dbReference type="InterPro" id="IPR019734">
    <property type="entry name" value="TPR_rpt"/>
</dbReference>
<evidence type="ECO:0000313" key="6">
    <source>
        <dbReference type="Proteomes" id="UP001620645"/>
    </source>
</evidence>
<dbReference type="InterPro" id="IPR051722">
    <property type="entry name" value="Endocytosis_PI4K-reg_protein"/>
</dbReference>
<dbReference type="Pfam" id="PF13181">
    <property type="entry name" value="TPR_8"/>
    <property type="match status" value="1"/>
</dbReference>
<comment type="caution">
    <text evidence="5">The sequence shown here is derived from an EMBL/GenBank/DDBJ whole genome shotgun (WGS) entry which is preliminary data.</text>
</comment>
<dbReference type="PANTHER" id="PTHR23083">
    <property type="entry name" value="TETRATRICOPEPTIDE REPEAT PROTEIN, TPR"/>
    <property type="match status" value="1"/>
</dbReference>
<evidence type="ECO:0000256" key="2">
    <source>
        <dbReference type="ARBA" id="ARBA00038251"/>
    </source>
</evidence>
<evidence type="ECO:0000313" key="5">
    <source>
        <dbReference type="EMBL" id="KAL3090155.1"/>
    </source>
</evidence>
<dbReference type="Gene3D" id="1.25.40.10">
    <property type="entry name" value="Tetratricopeptide repeat domain"/>
    <property type="match status" value="2"/>
</dbReference>